<dbReference type="AlphaFoldDB" id="A0A942E409"/>
<feature type="region of interest" description="Disordered" evidence="1">
    <location>
        <begin position="1"/>
        <end position="50"/>
    </location>
</feature>
<proteinExistence type="predicted"/>
<evidence type="ECO:0000313" key="3">
    <source>
        <dbReference type="Proteomes" id="UP000680348"/>
    </source>
</evidence>
<keyword evidence="3" id="KW-1185">Reference proteome</keyword>
<gene>
    <name evidence="2" type="ORF">KEU06_28890</name>
</gene>
<accession>A0A942E409</accession>
<reference evidence="2" key="1">
    <citation type="submission" date="2021-04" db="EMBL/GenBank/DDBJ databases">
        <title>Pseudaminobacter soli sp. nov., isolated from paddy soil contaminated by heavy metals.</title>
        <authorList>
            <person name="Zhang K."/>
        </authorList>
    </citation>
    <scope>NUCLEOTIDE SEQUENCE</scope>
    <source>
        <strain evidence="2">19-2017</strain>
    </source>
</reference>
<name>A0A942E409_9HYPH</name>
<dbReference type="RefSeq" id="WP_188258146.1">
    <property type="nucleotide sequence ID" value="NZ_JABVCF010000034.1"/>
</dbReference>
<evidence type="ECO:0000313" key="2">
    <source>
        <dbReference type="EMBL" id="MBS3652597.1"/>
    </source>
</evidence>
<feature type="compositionally biased region" description="Acidic residues" evidence="1">
    <location>
        <begin position="1"/>
        <end position="12"/>
    </location>
</feature>
<comment type="caution">
    <text evidence="2">The sequence shown here is derived from an EMBL/GenBank/DDBJ whole genome shotgun (WGS) entry which is preliminary data.</text>
</comment>
<dbReference type="Proteomes" id="UP000680348">
    <property type="component" value="Unassembled WGS sequence"/>
</dbReference>
<dbReference type="EMBL" id="JAGWCR010000034">
    <property type="protein sequence ID" value="MBS3652597.1"/>
    <property type="molecule type" value="Genomic_DNA"/>
</dbReference>
<feature type="compositionally biased region" description="Polar residues" evidence="1">
    <location>
        <begin position="17"/>
        <end position="27"/>
    </location>
</feature>
<evidence type="ECO:0000256" key="1">
    <source>
        <dbReference type="SAM" id="MobiDB-lite"/>
    </source>
</evidence>
<protein>
    <submittedName>
        <fullName evidence="2">Uncharacterized protein</fullName>
    </submittedName>
</protein>
<sequence length="232" mass="26131">MSDLEQWLDDFVGESFPPNSTSDPHVTSASAKAPKKAKKTSKGSNQPWYTKFPPIERVRAMRAQFFDNGPNPGKGNTQHTLKLRVYLDDGLPLNQREPHWHRVVELIEPKKVVAWAVAEHDGGRLAEDDLARYRAVADDLRAWKEEEPDSEWAKMGHIGSPPGNHYFHNQFVAVRCGASGEMDAVFHLEDGQIEIDRFYANKRSRKANAPKLHGLYDPYGAIVSKEDGDGEL</sequence>
<organism evidence="2 3">
    <name type="scientific">Pseudaminobacter soli</name>
    <name type="common">ex Zhang et al. 2022</name>
    <dbReference type="NCBI Taxonomy" id="2831468"/>
    <lineage>
        <taxon>Bacteria</taxon>
        <taxon>Pseudomonadati</taxon>
        <taxon>Pseudomonadota</taxon>
        <taxon>Alphaproteobacteria</taxon>
        <taxon>Hyphomicrobiales</taxon>
        <taxon>Phyllobacteriaceae</taxon>
        <taxon>Pseudaminobacter</taxon>
    </lineage>
</organism>